<dbReference type="Pfam" id="PF01370">
    <property type="entry name" value="Epimerase"/>
    <property type="match status" value="1"/>
</dbReference>
<organism evidence="2 3">
    <name type="scientific">Kineosporia babensis</name>
    <dbReference type="NCBI Taxonomy" id="499548"/>
    <lineage>
        <taxon>Bacteria</taxon>
        <taxon>Bacillati</taxon>
        <taxon>Actinomycetota</taxon>
        <taxon>Actinomycetes</taxon>
        <taxon>Kineosporiales</taxon>
        <taxon>Kineosporiaceae</taxon>
        <taxon>Kineosporia</taxon>
    </lineage>
</organism>
<comment type="caution">
    <text evidence="2">The sequence shown here is derived from an EMBL/GenBank/DDBJ whole genome shotgun (WGS) entry which is preliminary data.</text>
</comment>
<reference evidence="2" key="1">
    <citation type="submission" date="2021-11" db="EMBL/GenBank/DDBJ databases">
        <title>Streptomyces corallinus and Kineosporia corallina sp. nov., two new coral-derived marine actinobacteria.</title>
        <authorList>
            <person name="Buangrab K."/>
            <person name="Sutthacheep M."/>
            <person name="Yeemin T."/>
            <person name="Harunari E."/>
            <person name="Igarashi Y."/>
            <person name="Sripreechasak P."/>
            <person name="Kanchanasin P."/>
            <person name="Tanasupawat S."/>
            <person name="Phongsopitanun W."/>
        </authorList>
    </citation>
    <scope>NUCLEOTIDE SEQUENCE</scope>
    <source>
        <strain evidence="2">JCM 31032</strain>
    </source>
</reference>
<feature type="domain" description="NAD-dependent epimerase/dehydratase" evidence="1">
    <location>
        <begin position="5"/>
        <end position="173"/>
    </location>
</feature>
<dbReference type="InterPro" id="IPR050177">
    <property type="entry name" value="Lipid_A_modif_metabolic_enz"/>
</dbReference>
<dbReference type="Gene3D" id="3.40.50.720">
    <property type="entry name" value="NAD(P)-binding Rossmann-like Domain"/>
    <property type="match status" value="1"/>
</dbReference>
<dbReference type="InterPro" id="IPR036291">
    <property type="entry name" value="NAD(P)-bd_dom_sf"/>
</dbReference>
<dbReference type="InterPro" id="IPR001509">
    <property type="entry name" value="Epimerase_deHydtase"/>
</dbReference>
<dbReference type="RefSeq" id="WP_231448734.1">
    <property type="nucleotide sequence ID" value="NZ_JAJOMB010000025.1"/>
</dbReference>
<sequence length="325" mass="35039">MSRYLVTGSSGHLGEAQVRTLRARGHEVVGFDVLPGPFTTVVGSVADAEVVRSAVSGVEFVLHAATLHKPHVGSHSQQDFIDVNVSGTLNVLEAAAAAGVRSVVFTSSTSTFGRAMTPAVGEPVAWIDEGVVPQVRNIYGATKVAAEDLCELAARDRGLPVVVLKTSRFFPEADDRDDIRTSFADTNLKVNEFLYRRVELMDVVEAHLLAAEKAPALGFGRYVISAPTPFTRDQAAQLALDAPTVVRTLFPELMARYDEAGWIMFPVLDRVYDSAKAQADLGWKPAHTFAAVADRALATGEWRSELALNVGWKGYHSEPTGVYTG</sequence>
<dbReference type="Proteomes" id="UP001138997">
    <property type="component" value="Unassembled WGS sequence"/>
</dbReference>
<evidence type="ECO:0000313" key="3">
    <source>
        <dbReference type="Proteomes" id="UP001138997"/>
    </source>
</evidence>
<evidence type="ECO:0000313" key="2">
    <source>
        <dbReference type="EMBL" id="MCD5315914.1"/>
    </source>
</evidence>
<dbReference type="PANTHER" id="PTHR43245:SF54">
    <property type="entry name" value="BLL0593 PROTEIN"/>
    <property type="match status" value="1"/>
</dbReference>
<dbReference type="PANTHER" id="PTHR43245">
    <property type="entry name" value="BIFUNCTIONAL POLYMYXIN RESISTANCE PROTEIN ARNA"/>
    <property type="match status" value="1"/>
</dbReference>
<evidence type="ECO:0000259" key="1">
    <source>
        <dbReference type="Pfam" id="PF01370"/>
    </source>
</evidence>
<accession>A0A9X1NLD0</accession>
<name>A0A9X1NLD0_9ACTN</name>
<gene>
    <name evidence="2" type="ORF">LR394_33970</name>
</gene>
<dbReference type="SUPFAM" id="SSF51735">
    <property type="entry name" value="NAD(P)-binding Rossmann-fold domains"/>
    <property type="match status" value="1"/>
</dbReference>
<keyword evidence="3" id="KW-1185">Reference proteome</keyword>
<proteinExistence type="predicted"/>
<dbReference type="AlphaFoldDB" id="A0A9X1NLD0"/>
<dbReference type="EMBL" id="JAJOMB010000025">
    <property type="protein sequence ID" value="MCD5315914.1"/>
    <property type="molecule type" value="Genomic_DNA"/>
</dbReference>
<protein>
    <submittedName>
        <fullName evidence="2">NAD(P)-dependent oxidoreductase</fullName>
    </submittedName>
</protein>